<organism evidence="9 10">
    <name type="scientific">Nocardia goodfellowii</name>
    <dbReference type="NCBI Taxonomy" id="882446"/>
    <lineage>
        <taxon>Bacteria</taxon>
        <taxon>Bacillati</taxon>
        <taxon>Actinomycetota</taxon>
        <taxon>Actinomycetes</taxon>
        <taxon>Mycobacteriales</taxon>
        <taxon>Nocardiaceae</taxon>
        <taxon>Nocardia</taxon>
    </lineage>
</organism>
<keyword evidence="1" id="KW-1003">Cell membrane</keyword>
<dbReference type="Proteomes" id="UP001519325">
    <property type="component" value="Unassembled WGS sequence"/>
</dbReference>
<feature type="region of interest" description="Disordered" evidence="7">
    <location>
        <begin position="45"/>
        <end position="74"/>
    </location>
</feature>
<gene>
    <name evidence="6" type="primary">lpqB</name>
    <name evidence="9" type="ORF">BJ987_002329</name>
</gene>
<reference evidence="9 10" key="1">
    <citation type="submission" date="2021-03" db="EMBL/GenBank/DDBJ databases">
        <title>Sequencing the genomes of 1000 actinobacteria strains.</title>
        <authorList>
            <person name="Klenk H.-P."/>
        </authorList>
    </citation>
    <scope>NUCLEOTIDE SEQUENCE [LARGE SCALE GENOMIC DNA]</scope>
    <source>
        <strain evidence="9 10">DSM 45516</strain>
    </source>
</reference>
<dbReference type="SUPFAM" id="SSF69322">
    <property type="entry name" value="Tricorn protease domain 2"/>
    <property type="match status" value="1"/>
</dbReference>
<dbReference type="HAMAP" id="MF_01373">
    <property type="entry name" value="LpqB_lipoprot"/>
    <property type="match status" value="1"/>
</dbReference>
<dbReference type="RefSeq" id="WP_209888103.1">
    <property type="nucleotide sequence ID" value="NZ_JAGGMR010000001.1"/>
</dbReference>
<dbReference type="Pfam" id="PF10646">
    <property type="entry name" value="Germane"/>
    <property type="match status" value="1"/>
</dbReference>
<evidence type="ECO:0000256" key="7">
    <source>
        <dbReference type="SAM" id="MobiDB-lite"/>
    </source>
</evidence>
<keyword evidence="3" id="KW-0472">Membrane</keyword>
<evidence type="ECO:0000259" key="8">
    <source>
        <dbReference type="SMART" id="SM00909"/>
    </source>
</evidence>
<feature type="domain" description="GerMN" evidence="8">
    <location>
        <begin position="221"/>
        <end position="319"/>
    </location>
</feature>
<evidence type="ECO:0000313" key="10">
    <source>
        <dbReference type="Proteomes" id="UP001519325"/>
    </source>
</evidence>
<sequence>MTVSTHTGGYPAQSAPALPRRRSRLTALAICALAVVTALTGCASLPENSSPQALGTINREPTSDGPPPPLLDRDPDLLLRDFLGATADPANRHLAARQFMTPAASAKWDDAISTTIVERPDTLRESRTGDRATYVIRARRVAELSADGSYRAVEGTVLENKIEMSKVDGQWRIDDLPNGVVMDESAFAKSYRRYVLYFVDPTGTTLVPDLRWIAAPKNQLAARLLTLISAGTQPALAPVVRNELTAPVTLRGQITKANGDPDEVGVGLGGVRIDFAGAANLSPRDRELLAGQVVLTLAGAEVLGPYMLLADGKPLDDRFAATGWSVADVQQLSPAVQSQNRIGLHALRGGALAQVTETGVLNAPGYFGTVNNLQAAAISPDGQFVAAVADSGRPAPEPQRTLMVGSYGGTAFPIAEGGSISRPSWNSDGSAAWAVVDGERVIRAVNDRATGTVSPQEVDISALLTAQGDPMPRLPITELRVSRTGVRAALIADGKVYVAVVERRANGSYALTSPLPIAVGLSTRAVSLSWLNADTIMIGREGNIDPVSTVSIDGSQLVSQISQNLTPPVRLVSASPQHQYVADSRAVLELTSNPDGGEPYWREVPGLGSSAVPVLPG</sequence>
<dbReference type="EMBL" id="JAGGMR010000001">
    <property type="protein sequence ID" value="MBP2189428.1"/>
    <property type="molecule type" value="Genomic_DNA"/>
</dbReference>
<evidence type="ECO:0000256" key="6">
    <source>
        <dbReference type="HAMAP-Rule" id="MF_01373"/>
    </source>
</evidence>
<comment type="similarity">
    <text evidence="6">Belongs to the LpqB lipoprotein family.</text>
</comment>
<keyword evidence="10" id="KW-1185">Reference proteome</keyword>
<dbReference type="SMART" id="SM00909">
    <property type="entry name" value="Germane"/>
    <property type="match status" value="1"/>
</dbReference>
<dbReference type="InterPro" id="IPR023959">
    <property type="entry name" value="LpqB"/>
</dbReference>
<keyword evidence="4" id="KW-0564">Palmitate</keyword>
<feature type="compositionally biased region" description="Polar residues" evidence="7">
    <location>
        <begin position="46"/>
        <end position="55"/>
    </location>
</feature>
<dbReference type="Pfam" id="PF25976">
    <property type="entry name" value="LpqB_N"/>
    <property type="match status" value="1"/>
</dbReference>
<evidence type="ECO:0000256" key="4">
    <source>
        <dbReference type="ARBA" id="ARBA00023139"/>
    </source>
</evidence>
<dbReference type="Pfam" id="PF10647">
    <property type="entry name" value="Gmad1"/>
    <property type="match status" value="1"/>
</dbReference>
<keyword evidence="2" id="KW-0732">Signal</keyword>
<comment type="caution">
    <text evidence="9">The sequence shown here is derived from an EMBL/GenBank/DDBJ whole genome shotgun (WGS) entry which is preliminary data.</text>
</comment>
<dbReference type="InterPro" id="IPR059026">
    <property type="entry name" value="LpqB_N"/>
</dbReference>
<evidence type="ECO:0000256" key="1">
    <source>
        <dbReference type="ARBA" id="ARBA00022475"/>
    </source>
</evidence>
<name>A0ABS4QEA8_9NOCA</name>
<proteinExistence type="inferred from homology"/>
<evidence type="ECO:0000256" key="5">
    <source>
        <dbReference type="ARBA" id="ARBA00023288"/>
    </source>
</evidence>
<dbReference type="NCBIfam" id="NF010141">
    <property type="entry name" value="PRK13616.1"/>
    <property type="match status" value="1"/>
</dbReference>
<evidence type="ECO:0000256" key="2">
    <source>
        <dbReference type="ARBA" id="ARBA00022729"/>
    </source>
</evidence>
<dbReference type="InterPro" id="IPR018910">
    <property type="entry name" value="LpqB_C"/>
</dbReference>
<protein>
    <recommendedName>
        <fullName evidence="6">Lipoprotein LpqB</fullName>
    </recommendedName>
</protein>
<comment type="subcellular location">
    <subcellularLocation>
        <location evidence="6">Cell membrane</location>
        <topology evidence="6">Lipid-anchor</topology>
    </subcellularLocation>
</comment>
<keyword evidence="5" id="KW-0449">Lipoprotein</keyword>
<evidence type="ECO:0000313" key="9">
    <source>
        <dbReference type="EMBL" id="MBP2189428.1"/>
    </source>
</evidence>
<evidence type="ECO:0000256" key="3">
    <source>
        <dbReference type="ARBA" id="ARBA00023136"/>
    </source>
</evidence>
<dbReference type="InterPro" id="IPR019606">
    <property type="entry name" value="GerMN"/>
</dbReference>
<accession>A0ABS4QEA8</accession>